<keyword evidence="2" id="KW-1185">Reference proteome</keyword>
<proteinExistence type="predicted"/>
<organism evidence="1 2">
    <name type="scientific">Paraburkholderia terrae</name>
    <dbReference type="NCBI Taxonomy" id="311230"/>
    <lineage>
        <taxon>Bacteria</taxon>
        <taxon>Pseudomonadati</taxon>
        <taxon>Pseudomonadota</taxon>
        <taxon>Betaproteobacteria</taxon>
        <taxon>Burkholderiales</taxon>
        <taxon>Burkholderiaceae</taxon>
        <taxon>Paraburkholderia</taxon>
    </lineage>
</organism>
<protein>
    <submittedName>
        <fullName evidence="1">Uncharacterized protein</fullName>
    </submittedName>
</protein>
<evidence type="ECO:0000313" key="2">
    <source>
        <dbReference type="Proteomes" id="UP001319874"/>
    </source>
</evidence>
<accession>A0ABN6JW06</accession>
<sequence length="71" mass="8011">MYSAFLPVLMIILLRVLIPARNRHNIFVPVVLGMLGLRVFGPLLAGHWSAGWIDAAALCWRVAFALYARQY</sequence>
<reference evidence="1 2" key="1">
    <citation type="journal article" date="2022" name="Front. Microbiol.">
        <title>Identification and characterization of a novel class of self-sufficient cytochrome P450 hydroxylase involved in cyclohexanecarboxylate degradation in Paraburkholderia terrae strain KU-64.</title>
        <authorList>
            <person name="Yamamoto T."/>
            <person name="Hasegawa Y."/>
            <person name="Iwaki H."/>
        </authorList>
    </citation>
    <scope>NUCLEOTIDE SEQUENCE [LARGE SCALE GENOMIC DNA]</scope>
    <source>
        <strain evidence="1 2">KU-64</strain>
    </source>
</reference>
<dbReference type="Proteomes" id="UP001319874">
    <property type="component" value="Chromosome 4"/>
</dbReference>
<name>A0ABN6JW06_9BURK</name>
<evidence type="ECO:0000313" key="1">
    <source>
        <dbReference type="EMBL" id="BCZ84961.1"/>
    </source>
</evidence>
<dbReference type="EMBL" id="AP024958">
    <property type="protein sequence ID" value="BCZ84961.1"/>
    <property type="molecule type" value="Genomic_DNA"/>
</dbReference>
<gene>
    <name evidence="1" type="ORF">PTKU64_86360</name>
</gene>